<dbReference type="SUPFAM" id="SSF53649">
    <property type="entry name" value="Alkaline phosphatase-like"/>
    <property type="match status" value="1"/>
</dbReference>
<dbReference type="Proteomes" id="UP000315471">
    <property type="component" value="Unassembled WGS sequence"/>
</dbReference>
<dbReference type="InterPro" id="IPR032506">
    <property type="entry name" value="SGSH_C"/>
</dbReference>
<comment type="caution">
    <text evidence="2">The sequence shown here is derived from an EMBL/GenBank/DDBJ whole genome shotgun (WGS) entry which is preliminary data.</text>
</comment>
<evidence type="ECO:0000313" key="2">
    <source>
        <dbReference type="EMBL" id="TWU43526.1"/>
    </source>
</evidence>
<dbReference type="Gene3D" id="3.40.720.10">
    <property type="entry name" value="Alkaline Phosphatase, subunit A"/>
    <property type="match status" value="1"/>
</dbReference>
<gene>
    <name evidence="2" type="ORF">Q31b_25670</name>
</gene>
<dbReference type="AlphaFoldDB" id="A0A5C6E7T6"/>
<dbReference type="EMBL" id="SJPY01000003">
    <property type="protein sequence ID" value="TWU43526.1"/>
    <property type="molecule type" value="Genomic_DNA"/>
</dbReference>
<protein>
    <recommendedName>
        <fullName evidence="1">N-sulphoglucosamine sulphohydrolase C-terminal domain-containing protein</fullName>
    </recommendedName>
</protein>
<reference evidence="2 3" key="1">
    <citation type="submission" date="2019-02" db="EMBL/GenBank/DDBJ databases">
        <title>Deep-cultivation of Planctomycetes and their phenomic and genomic characterization uncovers novel biology.</title>
        <authorList>
            <person name="Wiegand S."/>
            <person name="Jogler M."/>
            <person name="Boedeker C."/>
            <person name="Pinto D."/>
            <person name="Vollmers J."/>
            <person name="Rivas-Marin E."/>
            <person name="Kohn T."/>
            <person name="Peeters S.H."/>
            <person name="Heuer A."/>
            <person name="Rast P."/>
            <person name="Oberbeckmann S."/>
            <person name="Bunk B."/>
            <person name="Jeske O."/>
            <person name="Meyerdierks A."/>
            <person name="Storesund J.E."/>
            <person name="Kallscheuer N."/>
            <person name="Luecker S."/>
            <person name="Lage O.M."/>
            <person name="Pohl T."/>
            <person name="Merkel B.J."/>
            <person name="Hornburger P."/>
            <person name="Mueller R.-W."/>
            <person name="Bruemmer F."/>
            <person name="Labrenz M."/>
            <person name="Spormann A.M."/>
            <person name="Op Den Camp H."/>
            <person name="Overmann J."/>
            <person name="Amann R."/>
            <person name="Jetten M.S.M."/>
            <person name="Mascher T."/>
            <person name="Medema M.H."/>
            <person name="Devos D.P."/>
            <person name="Kaster A.-K."/>
            <person name="Ovreas L."/>
            <person name="Rohde M."/>
            <person name="Galperin M.Y."/>
            <person name="Jogler C."/>
        </authorList>
    </citation>
    <scope>NUCLEOTIDE SEQUENCE [LARGE SCALE GENOMIC DNA]</scope>
    <source>
        <strain evidence="2 3">Q31b</strain>
    </source>
</reference>
<organism evidence="2 3">
    <name type="scientific">Novipirellula aureliae</name>
    <dbReference type="NCBI Taxonomy" id="2527966"/>
    <lineage>
        <taxon>Bacteria</taxon>
        <taxon>Pseudomonadati</taxon>
        <taxon>Planctomycetota</taxon>
        <taxon>Planctomycetia</taxon>
        <taxon>Pirellulales</taxon>
        <taxon>Pirellulaceae</taxon>
        <taxon>Novipirellula</taxon>
    </lineage>
</organism>
<proteinExistence type="predicted"/>
<dbReference type="InterPro" id="IPR017850">
    <property type="entry name" value="Alkaline_phosphatase_core_sf"/>
</dbReference>
<evidence type="ECO:0000259" key="1">
    <source>
        <dbReference type="Pfam" id="PF16347"/>
    </source>
</evidence>
<accession>A0A5C6E7T6</accession>
<dbReference type="Pfam" id="PF16347">
    <property type="entry name" value="SGSH_C"/>
    <property type="match status" value="1"/>
</dbReference>
<feature type="domain" description="N-sulphoglucosamine sulphohydrolase C-terminal" evidence="1">
    <location>
        <begin position="37"/>
        <end position="99"/>
    </location>
</feature>
<name>A0A5C6E7T6_9BACT</name>
<evidence type="ECO:0000313" key="3">
    <source>
        <dbReference type="Proteomes" id="UP000315471"/>
    </source>
</evidence>
<keyword evidence="3" id="KW-1185">Reference proteome</keyword>
<sequence length="105" mass="12420">MSQWRDAVFMENLFISSMYGARNKPNADELNAKMISENKSYRSRGVCTGRWKYFIYNEQNPAVEELYDLEKDPQEQNNLVDNPEYAEVLGKLRKRTEELYLEAVQ</sequence>